<comment type="caution">
    <text evidence="2">The sequence shown here is derived from an EMBL/GenBank/DDBJ whole genome shotgun (WGS) entry which is preliminary data.</text>
</comment>
<dbReference type="RefSeq" id="WP_108021383.1">
    <property type="nucleotide sequence ID" value="NZ_QBKR01000001.1"/>
</dbReference>
<reference evidence="2 3" key="1">
    <citation type="submission" date="2018-04" db="EMBL/GenBank/DDBJ databases">
        <title>Genomic Encyclopedia of Archaeal and Bacterial Type Strains, Phase II (KMG-II): from individual species to whole genera.</title>
        <authorList>
            <person name="Goeker M."/>
        </authorList>
    </citation>
    <scope>NUCLEOTIDE SEQUENCE [LARGE SCALE GENOMIC DNA]</scope>
    <source>
        <strain evidence="2 3">DSM 45787</strain>
    </source>
</reference>
<evidence type="ECO:0000313" key="3">
    <source>
        <dbReference type="Proteomes" id="UP000244240"/>
    </source>
</evidence>
<organism evidence="2 3">
    <name type="scientific">Melghirimyces profundicolus</name>
    <dbReference type="NCBI Taxonomy" id="1242148"/>
    <lineage>
        <taxon>Bacteria</taxon>
        <taxon>Bacillati</taxon>
        <taxon>Bacillota</taxon>
        <taxon>Bacilli</taxon>
        <taxon>Bacillales</taxon>
        <taxon>Thermoactinomycetaceae</taxon>
        <taxon>Melghirimyces</taxon>
    </lineage>
</organism>
<sequence length="170" mass="18769">MGGDVWTILFTALVGGLTGLLLNEIKEAVQRRGKVAGILLSRRIRSYTWADEGKGALKTASSRSSALVLFIEADIRWFNRSKAAVTLDRILLELEAGSEVQRFTCMIQGNGHSFAAGRIPPGDAVVTRLTARVNRRADTAFFFQRSPVRMQVKAETSREKSWTLSLGNLE</sequence>
<dbReference type="EMBL" id="QBKR01000001">
    <property type="protein sequence ID" value="PTX64891.1"/>
    <property type="molecule type" value="Genomic_DNA"/>
</dbReference>
<keyword evidence="1" id="KW-0812">Transmembrane</keyword>
<evidence type="ECO:0000256" key="1">
    <source>
        <dbReference type="SAM" id="Phobius"/>
    </source>
</evidence>
<keyword evidence="1" id="KW-1133">Transmembrane helix</keyword>
<dbReference type="Proteomes" id="UP000244240">
    <property type="component" value="Unassembled WGS sequence"/>
</dbReference>
<keyword evidence="3" id="KW-1185">Reference proteome</keyword>
<evidence type="ECO:0000313" key="2">
    <source>
        <dbReference type="EMBL" id="PTX64891.1"/>
    </source>
</evidence>
<feature type="transmembrane region" description="Helical" evidence="1">
    <location>
        <begin position="6"/>
        <end position="25"/>
    </location>
</feature>
<proteinExistence type="predicted"/>
<gene>
    <name evidence="2" type="ORF">C8P63_101111</name>
</gene>
<dbReference type="AlphaFoldDB" id="A0A2T6C9B6"/>
<dbReference type="OrthoDB" id="2989724at2"/>
<name>A0A2T6C9B6_9BACL</name>
<accession>A0A2T6C9B6</accession>
<protein>
    <submittedName>
        <fullName evidence="2">Uncharacterized protein</fullName>
    </submittedName>
</protein>
<keyword evidence="1" id="KW-0472">Membrane</keyword>